<dbReference type="RefSeq" id="WP_380906379.1">
    <property type="nucleotide sequence ID" value="NZ_JBHUEG010000018.1"/>
</dbReference>
<proteinExistence type="predicted"/>
<evidence type="ECO:0000259" key="2">
    <source>
        <dbReference type="Pfam" id="PF01551"/>
    </source>
</evidence>
<evidence type="ECO:0000256" key="1">
    <source>
        <dbReference type="SAM" id="SignalP"/>
    </source>
</evidence>
<dbReference type="PANTHER" id="PTHR21666">
    <property type="entry name" value="PEPTIDASE-RELATED"/>
    <property type="match status" value="1"/>
</dbReference>
<protein>
    <submittedName>
        <fullName evidence="3">M23 family metallopeptidase</fullName>
        <ecNumber evidence="3">3.4.24.-</ecNumber>
    </submittedName>
</protein>
<accession>A0ABW5KN33</accession>
<evidence type="ECO:0000313" key="4">
    <source>
        <dbReference type="Proteomes" id="UP001597545"/>
    </source>
</evidence>
<keyword evidence="1" id="KW-0732">Signal</keyword>
<dbReference type="InterPro" id="IPR016047">
    <property type="entry name" value="M23ase_b-sheet_dom"/>
</dbReference>
<dbReference type="PANTHER" id="PTHR21666:SF270">
    <property type="entry name" value="MUREIN HYDROLASE ACTIVATOR ENVC"/>
    <property type="match status" value="1"/>
</dbReference>
<organism evidence="3 4">
    <name type="scientific">Sphingobacterium suaedae</name>
    <dbReference type="NCBI Taxonomy" id="1686402"/>
    <lineage>
        <taxon>Bacteria</taxon>
        <taxon>Pseudomonadati</taxon>
        <taxon>Bacteroidota</taxon>
        <taxon>Sphingobacteriia</taxon>
        <taxon>Sphingobacteriales</taxon>
        <taxon>Sphingobacteriaceae</taxon>
        <taxon>Sphingobacterium</taxon>
    </lineage>
</organism>
<feature type="chain" id="PRO_5046558868" evidence="1">
    <location>
        <begin position="21"/>
        <end position="575"/>
    </location>
</feature>
<dbReference type="Gene3D" id="2.70.70.10">
    <property type="entry name" value="Glucose Permease (Domain IIA)"/>
    <property type="match status" value="1"/>
</dbReference>
<keyword evidence="3" id="KW-0378">Hydrolase</keyword>
<feature type="domain" description="M23ase beta-sheet core" evidence="2">
    <location>
        <begin position="144"/>
        <end position="180"/>
    </location>
</feature>
<feature type="domain" description="M23ase beta-sheet core" evidence="2">
    <location>
        <begin position="58"/>
        <end position="115"/>
    </location>
</feature>
<dbReference type="InterPro" id="IPR050570">
    <property type="entry name" value="Cell_wall_metabolism_enzyme"/>
</dbReference>
<dbReference type="CDD" id="cd12797">
    <property type="entry name" value="M23_peptidase"/>
    <property type="match status" value="1"/>
</dbReference>
<dbReference type="GO" id="GO:0016787">
    <property type="term" value="F:hydrolase activity"/>
    <property type="evidence" value="ECO:0007669"/>
    <property type="project" value="UniProtKB-KW"/>
</dbReference>
<dbReference type="InterPro" id="IPR011055">
    <property type="entry name" value="Dup_hybrid_motif"/>
</dbReference>
<dbReference type="Proteomes" id="UP001597545">
    <property type="component" value="Unassembled WGS sequence"/>
</dbReference>
<comment type="caution">
    <text evidence="3">The sequence shown here is derived from an EMBL/GenBank/DDBJ whole genome shotgun (WGS) entry which is preliminary data.</text>
</comment>
<dbReference type="SUPFAM" id="SSF51261">
    <property type="entry name" value="Duplicated hybrid motif"/>
    <property type="match status" value="1"/>
</dbReference>
<dbReference type="Pfam" id="PF01551">
    <property type="entry name" value="Peptidase_M23"/>
    <property type="match status" value="2"/>
</dbReference>
<feature type="signal peptide" evidence="1">
    <location>
        <begin position="1"/>
        <end position="20"/>
    </location>
</feature>
<keyword evidence="4" id="KW-1185">Reference proteome</keyword>
<gene>
    <name evidence="3" type="ORF">ACFSR5_20185</name>
</gene>
<sequence length="575" mass="64592">MKKYSVFLACLTSVWGGLNAQNKDIITSRTYPQGYFRNPLNIAPDASGTFGELRSTHFHAGDDYRTQQRVGLPLHAAAEGYVSRVRVQIGGGGNSVYIDHPNGYTSVYLHMNAFNDVITNIVRAEQYKQKRFDVDVTVEPNQIKLTKGQYIGDAGNTGGSAGPHLHFEIRDSKSQHPLNPQLFGLRFTDRFNPTINSIMVYDLNSSIFNEHTPRRPVTARALQSGRYVLASTAPITVHGKFGLGINAVDRHRAGGFQNGLYSIELFVDGKALSTVLFEELDFNTSRAIHSYIDYPYWKKTKAKVQKSFKDPGNPIEIFKTLENQGVIQLPEEKIYDVKYVVKDAQGNCSELNFQVKNVPSPSGAAERKHQGVALFKYDQENSYQTDAFQVQVPKGVLYDNVDFAYSTAPQPTGGYSVTHRVHNTFTPLFSAYALRIKPTNLPTHLQSKALIASAENGAEGGKFDDGWVTVNTRNFGSFYVAVDTIAPTIVPRNFSHGKRVAAQSKIDFTIRDNFSGIQSFHAYIDDQWVLMEYDSKNRHLWHRFDPSLPKGQHTFKLVVTDWKDNEKTYEASFTR</sequence>
<evidence type="ECO:0000313" key="3">
    <source>
        <dbReference type="EMBL" id="MFD2549976.1"/>
    </source>
</evidence>
<dbReference type="EC" id="3.4.24.-" evidence="3"/>
<reference evidence="4" key="1">
    <citation type="journal article" date="2019" name="Int. J. Syst. Evol. Microbiol.">
        <title>The Global Catalogue of Microorganisms (GCM) 10K type strain sequencing project: providing services to taxonomists for standard genome sequencing and annotation.</title>
        <authorList>
            <consortium name="The Broad Institute Genomics Platform"/>
            <consortium name="The Broad Institute Genome Sequencing Center for Infectious Disease"/>
            <person name="Wu L."/>
            <person name="Ma J."/>
        </authorList>
    </citation>
    <scope>NUCLEOTIDE SEQUENCE [LARGE SCALE GENOMIC DNA]</scope>
    <source>
        <strain evidence="4">KCTC 42662</strain>
    </source>
</reference>
<dbReference type="EMBL" id="JBHULR010000021">
    <property type="protein sequence ID" value="MFD2549976.1"/>
    <property type="molecule type" value="Genomic_DNA"/>
</dbReference>
<name>A0ABW5KN33_9SPHI</name>